<keyword evidence="2" id="KW-0645">Protease</keyword>
<dbReference type="AlphaFoldDB" id="A6DLH2"/>
<dbReference type="Proteomes" id="UP000004947">
    <property type="component" value="Unassembled WGS sequence"/>
</dbReference>
<dbReference type="GO" id="GO:0004222">
    <property type="term" value="F:metalloendopeptidase activity"/>
    <property type="evidence" value="ECO:0007669"/>
    <property type="project" value="TreeGrafter"/>
</dbReference>
<organism evidence="2 3">
    <name type="scientific">Lentisphaera araneosa HTCC2155</name>
    <dbReference type="NCBI Taxonomy" id="313628"/>
    <lineage>
        <taxon>Bacteria</taxon>
        <taxon>Pseudomonadati</taxon>
        <taxon>Lentisphaerota</taxon>
        <taxon>Lentisphaeria</taxon>
        <taxon>Lentisphaerales</taxon>
        <taxon>Lentisphaeraceae</taxon>
        <taxon>Lentisphaera</taxon>
    </lineage>
</organism>
<dbReference type="GO" id="GO:0046872">
    <property type="term" value="F:metal ion binding"/>
    <property type="evidence" value="ECO:0007669"/>
    <property type="project" value="InterPro"/>
</dbReference>
<feature type="domain" description="Peptidase M16C associated" evidence="1">
    <location>
        <begin position="460"/>
        <end position="708"/>
    </location>
</feature>
<accession>A6DLH2</accession>
<dbReference type="SMART" id="SM01264">
    <property type="entry name" value="M16C_associated"/>
    <property type="match status" value="1"/>
</dbReference>
<dbReference type="EMBL" id="ABCK01000009">
    <property type="protein sequence ID" value="EDM27427.1"/>
    <property type="molecule type" value="Genomic_DNA"/>
</dbReference>
<dbReference type="InterPro" id="IPR011249">
    <property type="entry name" value="Metalloenz_LuxS/M16"/>
</dbReference>
<sequence>MSINSQFYQEKSHTYINEIASDAKVYEHPESGAKVLFLKNDDENKAFCIGFRTAPSSDNGVAHIMEHSVLCGSRKYPVKEPFVELMKGSLNTFLNAMTYPDKTVYPIASCNEEDFHNLMDVYLDSVFYPKLDKGAFLQEGWHYECDESADPYYKGVVYNEMKGVYSSPESILFQELDTHLCPDTNYRYDSGGKPSAIPSLSYEEYCEFHKEKYHPSNSWTVIYGDVDVERCLTHLHEDYFQHFKKLDDIKPDALFQPAFDKERMGKISYASGPVKDDAEQTFLAMAYLLCSSGELDELMGLQVLEHVLTGTSASPLRKALNSSGLGGDVIGYGLSDQALQLSWTVGIRDSKEERRDEFMAVVDGVFKDLAENGVQKEHVDAAINSIEFRLREANYGSTPAGVVYALNAISAWNYDYDPLERFCYEKHLDQLKKNLKAGGYLEGLIKKYFIDNSHRVTLVCAPDENLGEQEAAEEQERLQQAWGSFSEDERVALQAEASELLKAQAQPDSPADLESIPQLSRKDLRREINKIPYEVKEVDGVEYLRCAQNSGGVQYIKWAFDLNDFTVDELPMAKLFALACLTCGTANKGFEELTTELASCAGGVGAYFSLPNNLDGQHKRNLFISAKVMQAREQEFLDLLKEVVRDLDFSDSKRLNELLHQQISKVQSSFVKGGEWISRLILNSGLNEADYLDEKVSGPSFLSFLQKALERVESGQLGRELCALKERVFNKNGLIVSLTGEAETIDQGLKNLASFSGVLPVNQKTFVQPQIKLEKANVGLATEGQVQYVSMGVNLKEYGLQDDPRFPLLSQLLSTGYLWERVRVQGGAYGCFLSYEKFDGVLNICSYRDPNLEETLEVYKGVADFIRNLDVSEVEFDKIFIGTFGRIDSPMTVSQKAGVVLSRYMAGIDDELLQSRRDALLKCTLEDIKALAPWFDKLNESGQICVHGGRARVEKASALFDRLDYLAGAGGDEDDDEEEDDFFTSP</sequence>
<proteinExistence type="predicted"/>
<dbReference type="InterPro" id="IPR011765">
    <property type="entry name" value="Pept_M16_N"/>
</dbReference>
<dbReference type="Pfam" id="PF22516">
    <property type="entry name" value="PreP_C"/>
    <property type="match status" value="1"/>
</dbReference>
<reference evidence="2 3" key="1">
    <citation type="journal article" date="2010" name="J. Bacteriol.">
        <title>Genome sequence of Lentisphaera araneosa HTCC2155T, the type species of the order Lentisphaerales in the phylum Lentisphaerae.</title>
        <authorList>
            <person name="Thrash J.C."/>
            <person name="Cho J.C."/>
            <person name="Vergin K.L."/>
            <person name="Morris R.M."/>
            <person name="Giovannoni S.J."/>
        </authorList>
    </citation>
    <scope>NUCLEOTIDE SEQUENCE [LARGE SCALE GENOMIC DNA]</scope>
    <source>
        <strain evidence="2 3">HTCC2155</strain>
    </source>
</reference>
<dbReference type="Pfam" id="PF00675">
    <property type="entry name" value="Peptidase_M16"/>
    <property type="match status" value="1"/>
</dbReference>
<dbReference type="Pfam" id="PF08367">
    <property type="entry name" value="M16C_assoc"/>
    <property type="match status" value="1"/>
</dbReference>
<dbReference type="InterPro" id="IPR013578">
    <property type="entry name" value="Peptidase_M16C_assoc"/>
</dbReference>
<dbReference type="OrthoDB" id="9762027at2"/>
<dbReference type="eggNOG" id="COG1026">
    <property type="taxonomic scope" value="Bacteria"/>
</dbReference>
<name>A6DLH2_9BACT</name>
<evidence type="ECO:0000313" key="3">
    <source>
        <dbReference type="Proteomes" id="UP000004947"/>
    </source>
</evidence>
<dbReference type="PANTHER" id="PTHR43016">
    <property type="entry name" value="PRESEQUENCE PROTEASE"/>
    <property type="match status" value="1"/>
</dbReference>
<dbReference type="PANTHER" id="PTHR43016:SF13">
    <property type="entry name" value="PRESEQUENCE PROTEASE, MITOCHONDRIAL"/>
    <property type="match status" value="1"/>
</dbReference>
<dbReference type="Pfam" id="PF05193">
    <property type="entry name" value="Peptidase_M16_C"/>
    <property type="match status" value="1"/>
</dbReference>
<keyword evidence="2" id="KW-0482">Metalloprotease</keyword>
<protein>
    <submittedName>
        <fullName evidence="2">Probable zinc metalloprotease</fullName>
    </submittedName>
</protein>
<dbReference type="InterPro" id="IPR055130">
    <property type="entry name" value="PreP_C"/>
</dbReference>
<dbReference type="Gene3D" id="3.30.830.10">
    <property type="entry name" value="Metalloenzyme, LuxS/M16 peptidase-like"/>
    <property type="match status" value="4"/>
</dbReference>
<dbReference type="FunFam" id="3.30.830.10:FF:000034">
    <property type="entry name" value="presequence protease 1, chloroplastic/mitochondrial"/>
    <property type="match status" value="1"/>
</dbReference>
<evidence type="ECO:0000313" key="2">
    <source>
        <dbReference type="EMBL" id="EDM27427.1"/>
    </source>
</evidence>
<keyword evidence="3" id="KW-1185">Reference proteome</keyword>
<comment type="caution">
    <text evidence="2">The sequence shown here is derived from an EMBL/GenBank/DDBJ whole genome shotgun (WGS) entry which is preliminary data.</text>
</comment>
<dbReference type="SUPFAM" id="SSF63411">
    <property type="entry name" value="LuxS/MPP-like metallohydrolase"/>
    <property type="match status" value="4"/>
</dbReference>
<dbReference type="STRING" id="313628.LNTAR_04926"/>
<keyword evidence="2" id="KW-0378">Hydrolase</keyword>
<evidence type="ECO:0000259" key="1">
    <source>
        <dbReference type="SMART" id="SM01264"/>
    </source>
</evidence>
<gene>
    <name evidence="2" type="ORF">LNTAR_04926</name>
</gene>
<dbReference type="InterPro" id="IPR007863">
    <property type="entry name" value="Peptidase_M16_C"/>
</dbReference>
<dbReference type="RefSeq" id="WP_007278732.1">
    <property type="nucleotide sequence ID" value="NZ_ABCK01000009.1"/>
</dbReference>
<dbReference type="GO" id="GO:0016485">
    <property type="term" value="P:protein processing"/>
    <property type="evidence" value="ECO:0007669"/>
    <property type="project" value="TreeGrafter"/>
</dbReference>